<dbReference type="GO" id="GO:0022857">
    <property type="term" value="F:transmembrane transporter activity"/>
    <property type="evidence" value="ECO:0007669"/>
    <property type="project" value="TreeGrafter"/>
</dbReference>
<protein>
    <submittedName>
        <fullName evidence="7">Uncharacterized protein</fullName>
    </submittedName>
</protein>
<evidence type="ECO:0000256" key="4">
    <source>
        <dbReference type="ARBA" id="ARBA00023136"/>
    </source>
</evidence>
<dbReference type="PANTHER" id="PTHR23502:SF3">
    <property type="entry name" value="MAJOR FACILITATOR SUPERFAMILY (MFS) PROFILE DOMAIN-CONTAINING PROTEIN-RELATED"/>
    <property type="match status" value="1"/>
</dbReference>
<evidence type="ECO:0000256" key="2">
    <source>
        <dbReference type="ARBA" id="ARBA00022692"/>
    </source>
</evidence>
<feature type="transmembrane region" description="Helical" evidence="6">
    <location>
        <begin position="167"/>
        <end position="187"/>
    </location>
</feature>
<feature type="transmembrane region" description="Helical" evidence="6">
    <location>
        <begin position="95"/>
        <end position="116"/>
    </location>
</feature>
<comment type="subcellular location">
    <subcellularLocation>
        <location evidence="1">Membrane</location>
        <topology evidence="1">Multi-pass membrane protein</topology>
    </subcellularLocation>
</comment>
<sequence>MFLREPIEGFTPVFNKWGFGTLQKAWAFIPINIGYVLAYISYVPWIIRDHRVMRAKGPDALAPERRLKWLLYLAPLETIGLFGFAWTSMGPPESHWIAPMIFSCLIAIANFAIYMSTVDYMIAAYGPYSASATGGNGFARDFLAGVAAMYSTPLYENIGDSRHTEYASTVLACLAFLVTIPVYLIYWKGPVIRERSKFAQSLNEDRRAKGGRRVVAAPEEQLEPKNI</sequence>
<feature type="transmembrane region" description="Helical" evidence="6">
    <location>
        <begin position="25"/>
        <end position="48"/>
    </location>
</feature>
<dbReference type="STRING" id="759273.H1VVA7"/>
<evidence type="ECO:0000256" key="1">
    <source>
        <dbReference type="ARBA" id="ARBA00004141"/>
    </source>
</evidence>
<name>H1VVA7_COLHI</name>
<accession>H1VVA7</accession>
<dbReference type="SUPFAM" id="SSF103473">
    <property type="entry name" value="MFS general substrate transporter"/>
    <property type="match status" value="1"/>
</dbReference>
<keyword evidence="4 6" id="KW-0472">Membrane</keyword>
<dbReference type="eggNOG" id="KOG0255">
    <property type="taxonomic scope" value="Eukaryota"/>
</dbReference>
<evidence type="ECO:0000313" key="8">
    <source>
        <dbReference type="Proteomes" id="UP000007174"/>
    </source>
</evidence>
<dbReference type="Gene3D" id="1.20.1250.20">
    <property type="entry name" value="MFS general substrate transporter like domains"/>
    <property type="match status" value="1"/>
</dbReference>
<reference evidence="8" key="1">
    <citation type="journal article" date="2012" name="Nat. Genet.">
        <title>Lifestyle transitions in plant pathogenic Colletotrichum fungi deciphered by genome and transcriptome analyses.</title>
        <authorList>
            <person name="O'Connell R.J."/>
            <person name="Thon M.R."/>
            <person name="Hacquard S."/>
            <person name="Amyotte S.G."/>
            <person name="Kleemann J."/>
            <person name="Torres M.F."/>
            <person name="Damm U."/>
            <person name="Buiate E.A."/>
            <person name="Epstein L."/>
            <person name="Alkan N."/>
            <person name="Altmueller J."/>
            <person name="Alvarado-Balderrama L."/>
            <person name="Bauser C.A."/>
            <person name="Becker C."/>
            <person name="Birren B.W."/>
            <person name="Chen Z."/>
            <person name="Choi J."/>
            <person name="Crouch J.A."/>
            <person name="Duvick J.P."/>
            <person name="Farman M.A."/>
            <person name="Gan P."/>
            <person name="Heiman D."/>
            <person name="Henrissat B."/>
            <person name="Howard R.J."/>
            <person name="Kabbage M."/>
            <person name="Koch C."/>
            <person name="Kracher B."/>
            <person name="Kubo Y."/>
            <person name="Law A.D."/>
            <person name="Lebrun M.-H."/>
            <person name="Lee Y.-H."/>
            <person name="Miyara I."/>
            <person name="Moore N."/>
            <person name="Neumann U."/>
            <person name="Nordstroem K."/>
            <person name="Panaccione D.G."/>
            <person name="Panstruga R."/>
            <person name="Place M."/>
            <person name="Proctor R.H."/>
            <person name="Prusky D."/>
            <person name="Rech G."/>
            <person name="Reinhardt R."/>
            <person name="Rollins J.A."/>
            <person name="Rounsley S."/>
            <person name="Schardl C.L."/>
            <person name="Schwartz D.C."/>
            <person name="Shenoy N."/>
            <person name="Shirasu K."/>
            <person name="Sikhakolli U.R."/>
            <person name="Stueber K."/>
            <person name="Sukno S.A."/>
            <person name="Sweigard J.A."/>
            <person name="Takano Y."/>
            <person name="Takahara H."/>
            <person name="Trail F."/>
            <person name="van der Does H.C."/>
            <person name="Voll L.M."/>
            <person name="Will I."/>
            <person name="Young S."/>
            <person name="Zeng Q."/>
            <person name="Zhang J."/>
            <person name="Zhou S."/>
            <person name="Dickman M.B."/>
            <person name="Schulze-Lefert P."/>
            <person name="Ver Loren van Themaat E."/>
            <person name="Ma L.-J."/>
            <person name="Vaillancourt L.J."/>
        </authorList>
    </citation>
    <scope>NUCLEOTIDE SEQUENCE [LARGE SCALE GENOMIC DNA]</scope>
    <source>
        <strain evidence="8">IMI 349063</strain>
    </source>
</reference>
<dbReference type="PANTHER" id="PTHR23502">
    <property type="entry name" value="MAJOR FACILITATOR SUPERFAMILY"/>
    <property type="match status" value="1"/>
</dbReference>
<dbReference type="AlphaFoldDB" id="H1VVA7"/>
<keyword evidence="2 6" id="KW-0812">Transmembrane</keyword>
<evidence type="ECO:0000256" key="5">
    <source>
        <dbReference type="SAM" id="MobiDB-lite"/>
    </source>
</evidence>
<evidence type="ECO:0000256" key="6">
    <source>
        <dbReference type="SAM" id="Phobius"/>
    </source>
</evidence>
<dbReference type="HOGENOM" id="CLU_1125214_0_0_1"/>
<evidence type="ECO:0000313" key="7">
    <source>
        <dbReference type="EMBL" id="CCF44166.1"/>
    </source>
</evidence>
<keyword evidence="3 6" id="KW-1133">Transmembrane helix</keyword>
<proteinExistence type="predicted"/>
<evidence type="ECO:0000256" key="3">
    <source>
        <dbReference type="ARBA" id="ARBA00022989"/>
    </source>
</evidence>
<dbReference type="Proteomes" id="UP000007174">
    <property type="component" value="Unassembled WGS sequence"/>
</dbReference>
<dbReference type="VEuPathDB" id="FungiDB:CH63R_14001"/>
<dbReference type="InterPro" id="IPR036259">
    <property type="entry name" value="MFS_trans_sf"/>
</dbReference>
<dbReference type="EMBL" id="CACQ02006671">
    <property type="protein sequence ID" value="CCF44166.1"/>
    <property type="molecule type" value="Genomic_DNA"/>
</dbReference>
<dbReference type="GO" id="GO:0005886">
    <property type="term" value="C:plasma membrane"/>
    <property type="evidence" value="ECO:0007669"/>
    <property type="project" value="TreeGrafter"/>
</dbReference>
<feature type="transmembrane region" description="Helical" evidence="6">
    <location>
        <begin position="69"/>
        <end position="89"/>
    </location>
</feature>
<organism evidence="7 8">
    <name type="scientific">Colletotrichum higginsianum (strain IMI 349063)</name>
    <name type="common">Crucifer anthracnose fungus</name>
    <dbReference type="NCBI Taxonomy" id="759273"/>
    <lineage>
        <taxon>Eukaryota</taxon>
        <taxon>Fungi</taxon>
        <taxon>Dikarya</taxon>
        <taxon>Ascomycota</taxon>
        <taxon>Pezizomycotina</taxon>
        <taxon>Sordariomycetes</taxon>
        <taxon>Hypocreomycetidae</taxon>
        <taxon>Glomerellales</taxon>
        <taxon>Glomerellaceae</taxon>
        <taxon>Colletotrichum</taxon>
        <taxon>Colletotrichum destructivum species complex</taxon>
    </lineage>
</organism>
<gene>
    <name evidence="7" type="ORF">CH063_13654</name>
</gene>
<feature type="region of interest" description="Disordered" evidence="5">
    <location>
        <begin position="207"/>
        <end position="227"/>
    </location>
</feature>
<feature type="transmembrane region" description="Helical" evidence="6">
    <location>
        <begin position="137"/>
        <end position="155"/>
    </location>
</feature>